<dbReference type="InterPro" id="IPR014833">
    <property type="entry name" value="TnsA_N"/>
</dbReference>
<dbReference type="EMBL" id="FNTL01000002">
    <property type="protein sequence ID" value="SEB35875.1"/>
    <property type="molecule type" value="Genomic_DNA"/>
</dbReference>
<dbReference type="InterPro" id="IPR007630">
    <property type="entry name" value="RNA_pol_sigma70_r4"/>
</dbReference>
<keyword evidence="3" id="KW-0378">Hydrolase</keyword>
<keyword evidence="3" id="KW-0540">Nuclease</keyword>
<dbReference type="Pfam" id="PF08722">
    <property type="entry name" value="Tn7_TnsA-like_N"/>
    <property type="match status" value="1"/>
</dbReference>
<accession>A0A1H4IPS7</accession>
<gene>
    <name evidence="3" type="ORF">SAMN04490220_0337</name>
</gene>
<dbReference type="AlphaFoldDB" id="A0A1H4IPS7"/>
<sequence>MDSRHGERWSTEEIHELVERVRAGVVPSELARIHGRTDNAIQATLFRLLPEQLRPVSRSGSWRVFAETVRSSPADCDWWSRYTDARVRGRANAQSEQTGVALPADRRFVEPAVPAAVTQRGEANPDTSTSVAEDLDTWAANRDSVSLDIDLGAVVTEAISSLSDPRLRFIMQRRIGVLDEEPTTLDSIADVLCLSRERVRQLQNTAVTRLTSRYFRESSSTIASLTAVFDQLGSDVSDGVLALRLLDAIDDTFRCNRVWLLNVLARLGGFPSKRAGQLAALGRELREASAAHQRQQAKALAQIDVSDRIVEGWVRDAVWPPSGLGTPEEPGTSMRRRPDQGALGVHGSFYSHKRGVDVYFESQLEKDAFCVAELSTCVSTYQEQPCAIPYRLNGKVCAYHPDLLLTLTDGRVLLIEVKPLWQIALTANRIKASAGRLYAAQRGWGWLSVADRGRTHRDLHGRFISPSMRSTLDHALSSGPLNWGGMQQLRLATPIAGLDVAAYAYQEGALLDLMPYELARGTVQTTAAANVDSIEARVHAPHAGRWSRCGGHL</sequence>
<dbReference type="Pfam" id="PF04545">
    <property type="entry name" value="Sigma70_r4"/>
    <property type="match status" value="1"/>
</dbReference>
<feature type="domain" description="TnsA endonuclease N-terminal" evidence="2">
    <location>
        <begin position="377"/>
        <end position="447"/>
    </location>
</feature>
<dbReference type="InterPro" id="IPR036388">
    <property type="entry name" value="WH-like_DNA-bd_sf"/>
</dbReference>
<dbReference type="Proteomes" id="UP000183407">
    <property type="component" value="Unassembled WGS sequence"/>
</dbReference>
<proteinExistence type="predicted"/>
<dbReference type="InterPro" id="IPR013324">
    <property type="entry name" value="RNA_pol_sigma_r3/r4-like"/>
</dbReference>
<dbReference type="RefSeq" id="WP_083400270.1">
    <property type="nucleotide sequence ID" value="NZ_FNTL01000002.1"/>
</dbReference>
<evidence type="ECO:0000259" key="1">
    <source>
        <dbReference type="Pfam" id="PF04545"/>
    </source>
</evidence>
<reference evidence="4" key="1">
    <citation type="submission" date="2016-10" db="EMBL/GenBank/DDBJ databases">
        <authorList>
            <person name="Varghese N."/>
        </authorList>
    </citation>
    <scope>NUCLEOTIDE SEQUENCE [LARGE SCALE GENOMIC DNA]</scope>
    <source>
        <strain evidence="4">DSM 44719</strain>
    </source>
</reference>
<evidence type="ECO:0000313" key="4">
    <source>
        <dbReference type="Proteomes" id="UP000183407"/>
    </source>
</evidence>
<dbReference type="SUPFAM" id="SSF88659">
    <property type="entry name" value="Sigma3 and sigma4 domains of RNA polymerase sigma factors"/>
    <property type="match status" value="1"/>
</dbReference>
<dbReference type="GO" id="GO:0003700">
    <property type="term" value="F:DNA-binding transcription factor activity"/>
    <property type="evidence" value="ECO:0007669"/>
    <property type="project" value="InterPro"/>
</dbReference>
<dbReference type="GO" id="GO:0006352">
    <property type="term" value="P:DNA-templated transcription initiation"/>
    <property type="evidence" value="ECO:0007669"/>
    <property type="project" value="InterPro"/>
</dbReference>
<dbReference type="OrthoDB" id="4562258at2"/>
<protein>
    <submittedName>
        <fullName evidence="3">TnsA endonuclease N terminal</fullName>
    </submittedName>
</protein>
<dbReference type="GO" id="GO:0004519">
    <property type="term" value="F:endonuclease activity"/>
    <property type="evidence" value="ECO:0007669"/>
    <property type="project" value="UniProtKB-KW"/>
</dbReference>
<evidence type="ECO:0000313" key="3">
    <source>
        <dbReference type="EMBL" id="SEB35875.1"/>
    </source>
</evidence>
<dbReference type="Gene3D" id="1.10.10.10">
    <property type="entry name" value="Winged helix-like DNA-binding domain superfamily/Winged helix DNA-binding domain"/>
    <property type="match status" value="1"/>
</dbReference>
<feature type="domain" description="RNA polymerase sigma-70 region 4" evidence="1">
    <location>
        <begin position="165"/>
        <end position="210"/>
    </location>
</feature>
<keyword evidence="3" id="KW-0255">Endonuclease</keyword>
<evidence type="ECO:0000259" key="2">
    <source>
        <dbReference type="Pfam" id="PF08722"/>
    </source>
</evidence>
<organism evidence="3 4">
    <name type="scientific">Rhodococcus jostii</name>
    <dbReference type="NCBI Taxonomy" id="132919"/>
    <lineage>
        <taxon>Bacteria</taxon>
        <taxon>Bacillati</taxon>
        <taxon>Actinomycetota</taxon>
        <taxon>Actinomycetes</taxon>
        <taxon>Mycobacteriales</taxon>
        <taxon>Nocardiaceae</taxon>
        <taxon>Rhodococcus</taxon>
    </lineage>
</organism>
<name>A0A1H4IPS7_RHOJO</name>